<comment type="caution">
    <text evidence="2">The sequence shown here is derived from an EMBL/GenBank/DDBJ whole genome shotgun (WGS) entry which is preliminary data.</text>
</comment>
<dbReference type="EMBL" id="BPLR01003106">
    <property type="protein sequence ID" value="GIX81206.1"/>
    <property type="molecule type" value="Genomic_DNA"/>
</dbReference>
<keyword evidence="3" id="KW-1185">Reference proteome</keyword>
<name>A0AAV4NC22_CAEEX</name>
<protein>
    <recommendedName>
        <fullName evidence="4">Secreted protein</fullName>
    </recommendedName>
</protein>
<gene>
    <name evidence="2" type="ORF">CEXT_315091</name>
</gene>
<evidence type="ECO:0000256" key="1">
    <source>
        <dbReference type="SAM" id="SignalP"/>
    </source>
</evidence>
<accession>A0AAV4NC22</accession>
<sequence length="145" mass="15858">MRPGNGNLVLLFSRMALTGCPLQNKTILVCEGTSGCKEIVLACCCFLPLKKSKSISFPENKRETNGSGAGHVFESSFPVSIETKCYLSEPIRVPAGSTGMKKQMTRRKRNKRSLGMSPPYPLLGLAAWPGIRLKPHRLRDFCGGT</sequence>
<dbReference type="AlphaFoldDB" id="A0AAV4NC22"/>
<evidence type="ECO:0000313" key="3">
    <source>
        <dbReference type="Proteomes" id="UP001054945"/>
    </source>
</evidence>
<proteinExistence type="predicted"/>
<evidence type="ECO:0000313" key="2">
    <source>
        <dbReference type="EMBL" id="GIX81206.1"/>
    </source>
</evidence>
<feature type="signal peptide" evidence="1">
    <location>
        <begin position="1"/>
        <end position="18"/>
    </location>
</feature>
<feature type="chain" id="PRO_5043708228" description="Secreted protein" evidence="1">
    <location>
        <begin position="19"/>
        <end position="145"/>
    </location>
</feature>
<reference evidence="2 3" key="1">
    <citation type="submission" date="2021-06" db="EMBL/GenBank/DDBJ databases">
        <title>Caerostris extrusa draft genome.</title>
        <authorList>
            <person name="Kono N."/>
            <person name="Arakawa K."/>
        </authorList>
    </citation>
    <scope>NUCLEOTIDE SEQUENCE [LARGE SCALE GENOMIC DNA]</scope>
</reference>
<organism evidence="2 3">
    <name type="scientific">Caerostris extrusa</name>
    <name type="common">Bark spider</name>
    <name type="synonym">Caerostris bankana</name>
    <dbReference type="NCBI Taxonomy" id="172846"/>
    <lineage>
        <taxon>Eukaryota</taxon>
        <taxon>Metazoa</taxon>
        <taxon>Ecdysozoa</taxon>
        <taxon>Arthropoda</taxon>
        <taxon>Chelicerata</taxon>
        <taxon>Arachnida</taxon>
        <taxon>Araneae</taxon>
        <taxon>Araneomorphae</taxon>
        <taxon>Entelegynae</taxon>
        <taxon>Araneoidea</taxon>
        <taxon>Araneidae</taxon>
        <taxon>Caerostris</taxon>
    </lineage>
</organism>
<dbReference type="Proteomes" id="UP001054945">
    <property type="component" value="Unassembled WGS sequence"/>
</dbReference>
<evidence type="ECO:0008006" key="4">
    <source>
        <dbReference type="Google" id="ProtNLM"/>
    </source>
</evidence>
<keyword evidence="1" id="KW-0732">Signal</keyword>